<accession>A0A8H3F6K7</accession>
<feature type="compositionally biased region" description="Polar residues" evidence="6">
    <location>
        <begin position="689"/>
        <end position="703"/>
    </location>
</feature>
<dbReference type="InterPro" id="IPR031303">
    <property type="entry name" value="C5_meth_CS"/>
</dbReference>
<evidence type="ECO:0000256" key="2">
    <source>
        <dbReference type="ARBA" id="ARBA00022603"/>
    </source>
</evidence>
<dbReference type="AlphaFoldDB" id="A0A8H3F6K7"/>
<evidence type="ECO:0000313" key="7">
    <source>
        <dbReference type="EMBL" id="CAF9919512.1"/>
    </source>
</evidence>
<dbReference type="InterPro" id="IPR050390">
    <property type="entry name" value="C5-Methyltransferase"/>
</dbReference>
<dbReference type="GO" id="GO:0005634">
    <property type="term" value="C:nucleus"/>
    <property type="evidence" value="ECO:0007669"/>
    <property type="project" value="TreeGrafter"/>
</dbReference>
<feature type="compositionally biased region" description="Basic and acidic residues" evidence="6">
    <location>
        <begin position="655"/>
        <end position="672"/>
    </location>
</feature>
<dbReference type="PRINTS" id="PR00105">
    <property type="entry name" value="C5METTRFRASE"/>
</dbReference>
<dbReference type="PANTHER" id="PTHR10629:SF52">
    <property type="entry name" value="DNA (CYTOSINE-5)-METHYLTRANSFERASE 1"/>
    <property type="match status" value="1"/>
</dbReference>
<feature type="compositionally biased region" description="Polar residues" evidence="6">
    <location>
        <begin position="494"/>
        <end position="514"/>
    </location>
</feature>
<dbReference type="GO" id="GO:0044027">
    <property type="term" value="P:negative regulation of gene expression via chromosomal CpG island methylation"/>
    <property type="evidence" value="ECO:0007669"/>
    <property type="project" value="TreeGrafter"/>
</dbReference>
<dbReference type="OrthoDB" id="414133at2759"/>
<keyword evidence="2 5" id="KW-0489">Methyltransferase</keyword>
<feature type="compositionally biased region" description="Polar residues" evidence="6">
    <location>
        <begin position="819"/>
        <end position="828"/>
    </location>
</feature>
<dbReference type="EMBL" id="CAJPDT010000023">
    <property type="protein sequence ID" value="CAF9919512.1"/>
    <property type="molecule type" value="Genomic_DNA"/>
</dbReference>
<dbReference type="GO" id="GO:0003886">
    <property type="term" value="F:DNA (cytosine-5-)-methyltransferase activity"/>
    <property type="evidence" value="ECO:0007669"/>
    <property type="project" value="UniProtKB-EC"/>
</dbReference>
<dbReference type="PANTHER" id="PTHR10629">
    <property type="entry name" value="CYTOSINE-SPECIFIC METHYLTRANSFERASE"/>
    <property type="match status" value="1"/>
</dbReference>
<protein>
    <recommendedName>
        <fullName evidence="1">DNA (cytosine-5-)-methyltransferase</fullName>
        <ecNumber evidence="1">2.1.1.37</ecNumber>
    </recommendedName>
</protein>
<dbReference type="InterPro" id="IPR029063">
    <property type="entry name" value="SAM-dependent_MTases_sf"/>
</dbReference>
<dbReference type="Gene3D" id="3.90.120.10">
    <property type="entry name" value="DNA Methylase, subunit A, domain 2"/>
    <property type="match status" value="1"/>
</dbReference>
<feature type="region of interest" description="Disordered" evidence="6">
    <location>
        <begin position="465"/>
        <end position="534"/>
    </location>
</feature>
<keyword evidence="3 5" id="KW-0808">Transferase</keyword>
<reference evidence="7" key="1">
    <citation type="submission" date="2021-03" db="EMBL/GenBank/DDBJ databases">
        <authorList>
            <person name="Tagirdzhanova G."/>
        </authorList>
    </citation>
    <scope>NUCLEOTIDE SEQUENCE</scope>
</reference>
<feature type="region of interest" description="Disordered" evidence="6">
    <location>
        <begin position="630"/>
        <end position="760"/>
    </location>
</feature>
<feature type="active site" evidence="5">
    <location>
        <position position="992"/>
    </location>
</feature>
<dbReference type="InterPro" id="IPR001525">
    <property type="entry name" value="C5_MeTfrase"/>
</dbReference>
<evidence type="ECO:0000256" key="4">
    <source>
        <dbReference type="ARBA" id="ARBA00022691"/>
    </source>
</evidence>
<organism evidence="7 8">
    <name type="scientific">Imshaugia aleurites</name>
    <dbReference type="NCBI Taxonomy" id="172621"/>
    <lineage>
        <taxon>Eukaryota</taxon>
        <taxon>Fungi</taxon>
        <taxon>Dikarya</taxon>
        <taxon>Ascomycota</taxon>
        <taxon>Pezizomycotina</taxon>
        <taxon>Lecanoromycetes</taxon>
        <taxon>OSLEUM clade</taxon>
        <taxon>Lecanoromycetidae</taxon>
        <taxon>Lecanorales</taxon>
        <taxon>Lecanorineae</taxon>
        <taxon>Parmeliaceae</taxon>
        <taxon>Imshaugia</taxon>
    </lineage>
</organism>
<sequence length="1216" mass="135529">MYGNERDVIILDDEDDAKMHNTTIPLKGCLPAAIKSKTKTDQCQQNSPHSDPKYCSIASVQSVLQNPNVGINVEPPMTTTQLGHDLGRASTGACSLRELSYSGARQSSQLLPQTLAQETPNGYSPTNNLDPAYFANSHWSFAAPAATRPELTTASRPAPISPKTTKLGCRESADTTMAASKSSSKSEGQYLLSQPRVAELADDDDDSIDEENLALWMVQDAEDEMRRSSLENSDFKAETSRRSSTIVPRNLPITSPLVSLDTFRYNGILLAEKVYVELADSDFLRIVHIIQDTSNSAVTLRGWKFRRTRAMNGLIDRKLNEVCWILHIDDDDPRDAKLQGMETVSVCEVVKRRRIRLTNQSFPALSWRDDGKKETPETVENDRVLVCRYTYICVYANAKERVLYKWLEKGCRRLREDECDQRLDNSMKDEELRDIWRGHTVPGGAQEGWLPGEREFLRQEDVSHKGIASRSSLKAPSGPDFPMGDPMKRGSVGSLLTAQDLQQSSDRATKSRSLGQDDHVYPNDPLMSNDDGEEVPIWPMLRSREQRQDRRRSHFNFAGFNGLPIDSSDYDTDENHGMSDLRRGLRQSSIQPRYSRSKSPRIVKMTAQVKTSSSSGTFEKRYEGKITSRYYPTPGLAQRKRSAQMSFSSPMGPMKRVDRGFRAESGKGELRNNSRTLPGIENHSHEESASSGSDRTLGRSQSPDPVEEMYPLSRSKGYISGFLTPDPRRQSSTLRRSRNTTLPLGTGGFSEYPQQLKPFPRTARSSVVNHFQAYGTTEDDGSIIDLTRPQSNPYGSYSSARPSIVPHSGPSKPLYARSVLSSNLGKTSTSREKSPHPTFENPRFKSTSHLRSTEMRQSSHPVSPGSLPVTSGLSQAYRMPSHPVSQATSGPSSRRTEESRQQHLSTITKALTPKANQRRYTFGDCFCGAGGMSRGAVSAGLRINWAFDFNLPACQTYAMNFFGTPIYNIWANDFSEAKGYHKVDICHLSPPCQFFSDAHTIQGKDDDMNTASLFAIFNLLEKAKPRIVTLEQTSGLIRRHPLFFNAVINMFTSRGFSVRWKVMNCADFGLPQRRMRLFIMTSCPGELLPPFPKPTHSSDPERTGLKPWTTINEAIAKIPHGWANHDVHLAKVRDNPPQSGDKIATCVTTSGGGIIHPSGKRDYTHREFACLQSFPLGHKFGASGVKKQIGNAVPPTMAQILLETVIKAFRKADGLL</sequence>
<feature type="compositionally biased region" description="Polar residues" evidence="6">
    <location>
        <begin position="788"/>
        <end position="801"/>
    </location>
</feature>
<keyword evidence="4 5" id="KW-0949">S-adenosyl-L-methionine</keyword>
<dbReference type="EC" id="2.1.1.37" evidence="1"/>
<dbReference type="PROSITE" id="PS51679">
    <property type="entry name" value="SAM_MT_C5"/>
    <property type="match status" value="1"/>
</dbReference>
<feature type="compositionally biased region" description="Polar residues" evidence="6">
    <location>
        <begin position="883"/>
        <end position="893"/>
    </location>
</feature>
<evidence type="ECO:0000256" key="3">
    <source>
        <dbReference type="ARBA" id="ARBA00022679"/>
    </source>
</evidence>
<evidence type="ECO:0000256" key="1">
    <source>
        <dbReference type="ARBA" id="ARBA00011975"/>
    </source>
</evidence>
<keyword evidence="8" id="KW-1185">Reference proteome</keyword>
<gene>
    <name evidence="7" type="ORF">IMSHALPRED_004643</name>
</gene>
<name>A0A8H3F6K7_9LECA</name>
<feature type="compositionally biased region" description="Polar residues" evidence="6">
    <location>
        <begin position="844"/>
        <end position="861"/>
    </location>
</feature>
<dbReference type="Gene3D" id="3.40.50.150">
    <property type="entry name" value="Vaccinia Virus protein VP39"/>
    <property type="match status" value="1"/>
</dbReference>
<dbReference type="GO" id="GO:0032259">
    <property type="term" value="P:methylation"/>
    <property type="evidence" value="ECO:0007669"/>
    <property type="project" value="UniProtKB-KW"/>
</dbReference>
<evidence type="ECO:0000256" key="6">
    <source>
        <dbReference type="SAM" id="MobiDB-lite"/>
    </source>
</evidence>
<dbReference type="GO" id="GO:0003677">
    <property type="term" value="F:DNA binding"/>
    <property type="evidence" value="ECO:0007669"/>
    <property type="project" value="TreeGrafter"/>
</dbReference>
<feature type="region of interest" description="Disordered" evidence="6">
    <location>
        <begin position="780"/>
        <end position="904"/>
    </location>
</feature>
<dbReference type="Proteomes" id="UP000664534">
    <property type="component" value="Unassembled WGS sequence"/>
</dbReference>
<feature type="region of interest" description="Disordered" evidence="6">
    <location>
        <begin position="148"/>
        <end position="189"/>
    </location>
</feature>
<comment type="caution">
    <text evidence="7">The sequence shown here is derived from an EMBL/GenBank/DDBJ whole genome shotgun (WGS) entry which is preliminary data.</text>
</comment>
<dbReference type="PROSITE" id="PS00095">
    <property type="entry name" value="C5_MTASE_2"/>
    <property type="match status" value="1"/>
</dbReference>
<evidence type="ECO:0000256" key="5">
    <source>
        <dbReference type="PROSITE-ProRule" id="PRU01016"/>
    </source>
</evidence>
<dbReference type="Pfam" id="PF00145">
    <property type="entry name" value="DNA_methylase"/>
    <property type="match status" value="2"/>
</dbReference>
<feature type="compositionally biased region" description="Polar residues" evidence="6">
    <location>
        <begin position="730"/>
        <end position="743"/>
    </location>
</feature>
<comment type="similarity">
    <text evidence="5">Belongs to the class I-like SAM-binding methyltransferase superfamily. C5-methyltransferase family.</text>
</comment>
<proteinExistence type="inferred from homology"/>
<evidence type="ECO:0000313" key="8">
    <source>
        <dbReference type="Proteomes" id="UP000664534"/>
    </source>
</evidence>
<dbReference type="SUPFAM" id="SSF53335">
    <property type="entry name" value="S-adenosyl-L-methionine-dependent methyltransferases"/>
    <property type="match status" value="1"/>
</dbReference>